<keyword evidence="1" id="KW-0812">Transmembrane</keyword>
<reference evidence="2 3" key="1">
    <citation type="submission" date="2017-09" db="EMBL/GenBank/DDBJ databases">
        <title>Depth-based differentiation of microbial function through sediment-hosted aquifers and enrichment of novel symbionts in the deep terrestrial subsurface.</title>
        <authorList>
            <person name="Probst A.J."/>
            <person name="Ladd B."/>
            <person name="Jarett J.K."/>
            <person name="Geller-Mcgrath D.E."/>
            <person name="Sieber C.M."/>
            <person name="Emerson J.B."/>
            <person name="Anantharaman K."/>
            <person name="Thomas B.C."/>
            <person name="Malmstrom R."/>
            <person name="Stieglmeier M."/>
            <person name="Klingl A."/>
            <person name="Woyke T."/>
            <person name="Ryan C.M."/>
            <person name="Banfield J.F."/>
        </authorList>
    </citation>
    <scope>NUCLEOTIDE SEQUENCE [LARGE SCALE GENOMIC DNA]</scope>
    <source>
        <strain evidence="2">CG23_combo_of_CG06-09_8_20_14_all_42_19</strain>
    </source>
</reference>
<feature type="transmembrane region" description="Helical" evidence="1">
    <location>
        <begin position="95"/>
        <end position="112"/>
    </location>
</feature>
<evidence type="ECO:0000313" key="2">
    <source>
        <dbReference type="EMBL" id="PIP46264.1"/>
    </source>
</evidence>
<gene>
    <name evidence="2" type="ORF">COX15_01160</name>
</gene>
<sequence>MDNNSLLQSASDVADVDRSILKISIVIFAAVLFAGLAGYFLEEGKLIYGAVFTIIFLVIFILQNLFIKGFDKLFFAILLESIAFALPFYQNFSGLFVIAVFVLTVLLFKASFDSRKELEATMKIRFFRVSRLSLNLVAPALVLFIIVMFVMKGGLFSEEGVNILLRPLTPLVMRYYPTFSPSVPMRELLNNIVVSNLGDKEVQDLNKLPLWAQNQLITKSVDQLTEKVEDIIGSKIDLGKPISANIYDTLRFKYIDLTPSSKVFLWSVSLILIYSLVRSFIPFIHAPIALLAFIVYEILLAFNFAVVQLESRSREVIILK</sequence>
<name>A0A2H0ALJ9_9BACT</name>
<accession>A0A2H0ALJ9</accession>
<evidence type="ECO:0000256" key="1">
    <source>
        <dbReference type="SAM" id="Phobius"/>
    </source>
</evidence>
<feature type="transmembrane region" description="Helical" evidence="1">
    <location>
        <begin position="20"/>
        <end position="40"/>
    </location>
</feature>
<proteinExistence type="predicted"/>
<feature type="transmembrane region" description="Helical" evidence="1">
    <location>
        <begin position="288"/>
        <end position="306"/>
    </location>
</feature>
<dbReference type="Proteomes" id="UP000230007">
    <property type="component" value="Unassembled WGS sequence"/>
</dbReference>
<dbReference type="EMBL" id="PCSK01000022">
    <property type="protein sequence ID" value="PIP46264.1"/>
    <property type="molecule type" value="Genomic_DNA"/>
</dbReference>
<dbReference type="AlphaFoldDB" id="A0A2H0ALJ9"/>
<feature type="transmembrane region" description="Helical" evidence="1">
    <location>
        <begin position="46"/>
        <end position="66"/>
    </location>
</feature>
<keyword evidence="1" id="KW-0472">Membrane</keyword>
<feature type="transmembrane region" description="Helical" evidence="1">
    <location>
        <begin position="132"/>
        <end position="151"/>
    </location>
</feature>
<keyword evidence="1" id="KW-1133">Transmembrane helix</keyword>
<evidence type="ECO:0000313" key="3">
    <source>
        <dbReference type="Proteomes" id="UP000230007"/>
    </source>
</evidence>
<comment type="caution">
    <text evidence="2">The sequence shown here is derived from an EMBL/GenBank/DDBJ whole genome shotgun (WGS) entry which is preliminary data.</text>
</comment>
<protein>
    <submittedName>
        <fullName evidence="2">Uncharacterized protein</fullName>
    </submittedName>
</protein>
<organism evidence="2 3">
    <name type="scientific">Candidatus Colwellbacteria bacterium CG23_combo_of_CG06-09_8_20_14_all_42_19</name>
    <dbReference type="NCBI Taxonomy" id="1974541"/>
    <lineage>
        <taxon>Bacteria</taxon>
        <taxon>Candidatus Colwelliibacteriota</taxon>
    </lineage>
</organism>